<evidence type="ECO:0000313" key="9">
    <source>
        <dbReference type="EMBL" id="KAJ3841191.1"/>
    </source>
</evidence>
<protein>
    <recommendedName>
        <fullName evidence="7">Peroxidase</fullName>
        <ecNumber evidence="7">1.11.1.-</ecNumber>
    </recommendedName>
</protein>
<dbReference type="Proteomes" id="UP001163846">
    <property type="component" value="Unassembled WGS sequence"/>
</dbReference>
<keyword evidence="10" id="KW-1185">Reference proteome</keyword>
<accession>A0AA38PEQ0</accession>
<dbReference type="EC" id="1.11.1.-" evidence="7"/>
<dbReference type="AlphaFoldDB" id="A0AA38PEQ0"/>
<name>A0AA38PEQ0_9AGAR</name>
<feature type="chain" id="PRO_5041480045" description="Peroxidase" evidence="7">
    <location>
        <begin position="23"/>
        <end position="542"/>
    </location>
</feature>
<reference evidence="9" key="1">
    <citation type="submission" date="2022-08" db="EMBL/GenBank/DDBJ databases">
        <authorList>
            <consortium name="DOE Joint Genome Institute"/>
            <person name="Min B."/>
            <person name="Riley R."/>
            <person name="Sierra-Patev S."/>
            <person name="Naranjo-Ortiz M."/>
            <person name="Looney B."/>
            <person name="Konkel Z."/>
            <person name="Slot J.C."/>
            <person name="Sakamoto Y."/>
            <person name="Steenwyk J.L."/>
            <person name="Rokas A."/>
            <person name="Carro J."/>
            <person name="Camarero S."/>
            <person name="Ferreira P."/>
            <person name="Molpeceres G."/>
            <person name="Ruiz-Duenas F.J."/>
            <person name="Serrano A."/>
            <person name="Henrissat B."/>
            <person name="Drula E."/>
            <person name="Hughes K.W."/>
            <person name="Mata J.L."/>
            <person name="Ishikawa N.K."/>
            <person name="Vargas-Isla R."/>
            <person name="Ushijima S."/>
            <person name="Smith C.A."/>
            <person name="Ahrendt S."/>
            <person name="Andreopoulos W."/>
            <person name="He G."/>
            <person name="Labutti K."/>
            <person name="Lipzen A."/>
            <person name="Ng V."/>
            <person name="Sandor L."/>
            <person name="Barry K."/>
            <person name="Martinez A.T."/>
            <person name="Xiao Y."/>
            <person name="Gibbons J.G."/>
            <person name="Terashima K."/>
            <person name="Hibbett D.S."/>
            <person name="Grigoriev I.V."/>
        </authorList>
    </citation>
    <scope>NUCLEOTIDE SEQUENCE</scope>
    <source>
        <strain evidence="9">TFB9207</strain>
    </source>
</reference>
<evidence type="ECO:0000256" key="3">
    <source>
        <dbReference type="ARBA" id="ARBA00022723"/>
    </source>
</evidence>
<dbReference type="GO" id="GO:0000302">
    <property type="term" value="P:response to reactive oxygen species"/>
    <property type="evidence" value="ECO:0007669"/>
    <property type="project" value="TreeGrafter"/>
</dbReference>
<proteinExistence type="inferred from homology"/>
<keyword evidence="1 7" id="KW-0575">Peroxidase</keyword>
<dbReference type="Pfam" id="PF00141">
    <property type="entry name" value="peroxidase"/>
    <property type="match status" value="1"/>
</dbReference>
<comment type="caution">
    <text evidence="9">The sequence shown here is derived from an EMBL/GenBank/DDBJ whole genome shotgun (WGS) entry which is preliminary data.</text>
</comment>
<feature type="domain" description="Plant heme peroxidase family profile" evidence="8">
    <location>
        <begin position="123"/>
        <end position="347"/>
    </location>
</feature>
<dbReference type="Gene3D" id="1.10.420.10">
    <property type="entry name" value="Peroxidase, domain 2"/>
    <property type="match status" value="1"/>
</dbReference>
<dbReference type="EMBL" id="MU806048">
    <property type="protein sequence ID" value="KAJ3841191.1"/>
    <property type="molecule type" value="Genomic_DNA"/>
</dbReference>
<dbReference type="InterPro" id="IPR010255">
    <property type="entry name" value="Haem_peroxidase_sf"/>
</dbReference>
<dbReference type="PANTHER" id="PTHR31356:SF53">
    <property type="entry name" value="HEME PEROXIDASE"/>
    <property type="match status" value="1"/>
</dbReference>
<evidence type="ECO:0000256" key="2">
    <source>
        <dbReference type="ARBA" id="ARBA00022617"/>
    </source>
</evidence>
<evidence type="ECO:0000256" key="6">
    <source>
        <dbReference type="RuleBase" id="RU004241"/>
    </source>
</evidence>
<dbReference type="PROSITE" id="PS50873">
    <property type="entry name" value="PEROXIDASE_4"/>
    <property type="match status" value="1"/>
</dbReference>
<gene>
    <name evidence="9" type="ORF">F5878DRAFT_532171</name>
</gene>
<evidence type="ECO:0000259" key="8">
    <source>
        <dbReference type="PROSITE" id="PS50873"/>
    </source>
</evidence>
<evidence type="ECO:0000256" key="7">
    <source>
        <dbReference type="RuleBase" id="RU363051"/>
    </source>
</evidence>
<keyword evidence="7" id="KW-0732">Signal</keyword>
<dbReference type="GO" id="GO:0020037">
    <property type="term" value="F:heme binding"/>
    <property type="evidence" value="ECO:0007669"/>
    <property type="project" value="UniProtKB-UniRule"/>
</dbReference>
<dbReference type="PANTHER" id="PTHR31356">
    <property type="entry name" value="THYLAKOID LUMENAL 29 KDA PROTEIN, CHLOROPLASTIC-RELATED"/>
    <property type="match status" value="1"/>
</dbReference>
<dbReference type="GO" id="GO:0046872">
    <property type="term" value="F:metal ion binding"/>
    <property type="evidence" value="ECO:0007669"/>
    <property type="project" value="UniProtKB-UniRule"/>
</dbReference>
<evidence type="ECO:0000256" key="5">
    <source>
        <dbReference type="ARBA" id="ARBA00023004"/>
    </source>
</evidence>
<dbReference type="GO" id="GO:0004601">
    <property type="term" value="F:peroxidase activity"/>
    <property type="evidence" value="ECO:0007669"/>
    <property type="project" value="UniProtKB-KW"/>
</dbReference>
<sequence>MIWRSLILALIVGHAHTRYVWSDHLYDELEHLLVDQQGFNSGANMKRAIEPCTNYVNGPQTLGRTTAAQWLRVAFHDFSTADVAAGTGGLDASIGWETEREENDGSAFNDTLSFFAPFVNRHVSMADMIALGVITSIGSCSSPSIHVPLRGGRIDATEGGAFGVPAPETDIQTTLDQFEQAGFNQQDSIALTACGHTLGSVHHAGFPQVVGPEAVTPNNTGGGEHFDSTLDVFDILVVNEYLEGTGKRGGPLVTTDNVTVRSDLRLYESDNNATMRGLSDSTEHFVSRCISLMARMLDTVPSSTVLSDVISPVDVKPVNVSLDLMEDESGQHILFSGSIRVMSRRTSVIDLVVRISWLDRTGRSSSVFVTEAKYDAAVQKGSGMFGDTFFHAFNTTIDPSLGISFFNVTVNDPTTNQSDVSADIVSGYPIEDRVFLMKSRSTVDDEGNAGVTAAVFSSSSQTIRNVSATFSFPTPQIGTMSPNISTLSLQLTSLKSTDSGYAVFNASTQLPSGIPNAYQITVDVAASLGDEEITDTFRRIKS</sequence>
<dbReference type="GO" id="GO:0042744">
    <property type="term" value="P:hydrogen peroxide catabolic process"/>
    <property type="evidence" value="ECO:0007669"/>
    <property type="project" value="TreeGrafter"/>
</dbReference>
<dbReference type="GO" id="GO:0034599">
    <property type="term" value="P:cellular response to oxidative stress"/>
    <property type="evidence" value="ECO:0007669"/>
    <property type="project" value="InterPro"/>
</dbReference>
<keyword evidence="2" id="KW-0349">Heme</keyword>
<keyword evidence="3" id="KW-0479">Metal-binding</keyword>
<keyword evidence="4 7" id="KW-0560">Oxidoreductase</keyword>
<dbReference type="InterPro" id="IPR044831">
    <property type="entry name" value="Ccp1-like"/>
</dbReference>
<comment type="similarity">
    <text evidence="6">Belongs to the peroxidase family.</text>
</comment>
<keyword evidence="5" id="KW-0408">Iron</keyword>
<organism evidence="9 10">
    <name type="scientific">Lentinula raphanica</name>
    <dbReference type="NCBI Taxonomy" id="153919"/>
    <lineage>
        <taxon>Eukaryota</taxon>
        <taxon>Fungi</taxon>
        <taxon>Dikarya</taxon>
        <taxon>Basidiomycota</taxon>
        <taxon>Agaricomycotina</taxon>
        <taxon>Agaricomycetes</taxon>
        <taxon>Agaricomycetidae</taxon>
        <taxon>Agaricales</taxon>
        <taxon>Marasmiineae</taxon>
        <taxon>Omphalotaceae</taxon>
        <taxon>Lentinula</taxon>
    </lineage>
</organism>
<evidence type="ECO:0000256" key="1">
    <source>
        <dbReference type="ARBA" id="ARBA00022559"/>
    </source>
</evidence>
<dbReference type="Gene3D" id="1.10.520.10">
    <property type="match status" value="1"/>
</dbReference>
<evidence type="ECO:0000313" key="10">
    <source>
        <dbReference type="Proteomes" id="UP001163846"/>
    </source>
</evidence>
<dbReference type="InterPro" id="IPR002016">
    <property type="entry name" value="Haem_peroxidase"/>
</dbReference>
<dbReference type="SUPFAM" id="SSF48113">
    <property type="entry name" value="Heme-dependent peroxidases"/>
    <property type="match status" value="1"/>
</dbReference>
<evidence type="ECO:0000256" key="4">
    <source>
        <dbReference type="ARBA" id="ARBA00023002"/>
    </source>
</evidence>
<feature type="signal peptide" evidence="7">
    <location>
        <begin position="1"/>
        <end position="22"/>
    </location>
</feature>